<keyword evidence="2" id="KW-1185">Reference proteome</keyword>
<evidence type="ECO:0000313" key="2">
    <source>
        <dbReference type="Proteomes" id="UP000201970"/>
    </source>
</evidence>
<protein>
    <recommendedName>
        <fullName evidence="3">Baseplate hub structural protein</fullName>
    </recommendedName>
</protein>
<name>A0A0M4RDT3_9CAUD</name>
<reference evidence="1 2" key="1">
    <citation type="submission" date="2015-08" db="EMBL/GenBank/DDBJ databases">
        <title>The Complete Genome of Citrobacter freundii Myophage Margaery.</title>
        <authorList>
            <person name="Yi D."/>
            <person name="Cadungog J.N."/>
            <person name="Cahill J.L."/>
            <person name="Rasche E.S."/>
            <person name="Everett G.F.K."/>
        </authorList>
    </citation>
    <scope>NUCLEOTIDE SEQUENCE [LARGE SCALE GENOMIC DNA]</scope>
</reference>
<evidence type="ECO:0000313" key="1">
    <source>
        <dbReference type="EMBL" id="ALF01888.1"/>
    </source>
</evidence>
<accession>A0A0M4RDT3</accession>
<proteinExistence type="predicted"/>
<gene>
    <name evidence="1" type="ORF">CPT_Margaery199</name>
</gene>
<dbReference type="KEGG" id="vg:26647384"/>
<organism evidence="1 2">
    <name type="scientific">Citrobacter phage Margaery</name>
    <dbReference type="NCBI Taxonomy" id="1701810"/>
    <lineage>
        <taxon>Viruses</taxon>
        <taxon>Duplodnaviria</taxon>
        <taxon>Heunggongvirae</taxon>
        <taxon>Uroviricota</taxon>
        <taxon>Caudoviricetes</taxon>
        <taxon>Pantevenvirales</taxon>
        <taxon>Straboviridae</taxon>
        <taxon>Pseudotevenvirus</taxon>
        <taxon>Pseudotevenvirus margaery</taxon>
    </lineage>
</organism>
<dbReference type="EMBL" id="KT381880">
    <property type="protein sequence ID" value="ALF01888.1"/>
    <property type="molecule type" value="Genomic_DNA"/>
</dbReference>
<sequence length="695" mass="76166">MIMDYETIIDGIMQNFQHPCDAEIPAGYYRRVIWQGHTENYPAVGVEWATEIIPIGTHLYTSSPFGQKSDPLPVVNSPNVPTNPDGTPGVSTDILVTKIGYYFANQADIDAYITSIGATKLAGNDWYGADLSKANLFKNPGELAMYKVENSGGYLLTSGPRCDPRIRQVYNQTTGAFTSIDYYWNGNRIAYMKHDESPAHQCKYTGMSVNTNADTSIPPVPPALPSTYGALPSEARLFSARSGLGCIPATVGFPYTNISDAMLSAWNETRKTFKLAFDMLTGTIKNGSGIATMFDGLSIGMEEITAGALALSQQAWQTAMKVFRQIISSAFNIVGGAWSLINNFLPTVAILGVAINIYDLVFGDSSVQSLKDSFHALIDSGAQTYESVINAIYGAIGSSYNYTVEYVKAGARDLVDACSALFDWCLTMFQNGCVALVDLYGRMMQIWSMPPETPNPLWSAVLAIRNIMRQIKPLDVILGGNFPGFTAMDLYQQAQSKVKAFIDASYAQISALYDQGQELFNTLKTQTQERDSIKRKFDQYLNWMWEPVTEATTAAYQAALDAANAAVNATKAAYEGIKAQIATLQDGMKDTYSMAMAELKKLPVMAQINQFLGYCGVAFDDLLKTYENALTGAQSLYKNFVDSSRSFKDTCKVIYNQICTLALSKVTQYVNKLLSLIGLAITFGSISVCVPMVQY</sequence>
<dbReference type="RefSeq" id="YP_009195014.1">
    <property type="nucleotide sequence ID" value="NC_028755.1"/>
</dbReference>
<dbReference type="GeneID" id="26647384"/>
<dbReference type="Proteomes" id="UP000201970">
    <property type="component" value="Segment"/>
</dbReference>
<evidence type="ECO:0008006" key="3">
    <source>
        <dbReference type="Google" id="ProtNLM"/>
    </source>
</evidence>